<dbReference type="EMBL" id="CAJJDP010000122">
    <property type="protein sequence ID" value="CAD8200498.1"/>
    <property type="molecule type" value="Genomic_DNA"/>
</dbReference>
<evidence type="ECO:0000313" key="1">
    <source>
        <dbReference type="EMBL" id="CAD8200498.1"/>
    </source>
</evidence>
<accession>A0A8S1XIB4</accession>
<name>A0A8S1XIB4_PAROT</name>
<dbReference type="AlphaFoldDB" id="A0A8S1XIB4"/>
<keyword evidence="2" id="KW-1185">Reference proteome</keyword>
<protein>
    <submittedName>
        <fullName evidence="1">Uncharacterized protein</fullName>
    </submittedName>
</protein>
<comment type="caution">
    <text evidence="1">The sequence shown here is derived from an EMBL/GenBank/DDBJ whole genome shotgun (WGS) entry which is preliminary data.</text>
</comment>
<organism evidence="1 2">
    <name type="scientific">Paramecium octaurelia</name>
    <dbReference type="NCBI Taxonomy" id="43137"/>
    <lineage>
        <taxon>Eukaryota</taxon>
        <taxon>Sar</taxon>
        <taxon>Alveolata</taxon>
        <taxon>Ciliophora</taxon>
        <taxon>Intramacronucleata</taxon>
        <taxon>Oligohymenophorea</taxon>
        <taxon>Peniculida</taxon>
        <taxon>Parameciidae</taxon>
        <taxon>Paramecium</taxon>
    </lineage>
</organism>
<reference evidence="1" key="1">
    <citation type="submission" date="2021-01" db="EMBL/GenBank/DDBJ databases">
        <authorList>
            <consortium name="Genoscope - CEA"/>
            <person name="William W."/>
        </authorList>
    </citation>
    <scope>NUCLEOTIDE SEQUENCE</scope>
</reference>
<evidence type="ECO:0000313" key="2">
    <source>
        <dbReference type="Proteomes" id="UP000683925"/>
    </source>
</evidence>
<dbReference type="Proteomes" id="UP000683925">
    <property type="component" value="Unassembled WGS sequence"/>
</dbReference>
<proteinExistence type="predicted"/>
<gene>
    <name evidence="1" type="ORF">POCTA_138.1.T1220033</name>
</gene>
<sequence length="218" mass="25348">MVCICQQLRSSLDTPNISLIQRRSSYKDMIQISRTISINLRGQSKNFFDKFLKDYKNADIRYHCWQQCLCTSFKIVSIQVSGAKLTFWQHTNWCRETRPDNQVRNSQMSSKFKCQKLIYEQLASCLFCCRDILDLKIAISSKANELIYSRIKRQDSVSAIFQLTQCIVSTLQGKNNSLNLIPIILYFNQIQYQNQSNFLSEIVQFALKQIVGSIAQIN</sequence>